<dbReference type="PANTHER" id="PTHR21445:SF0">
    <property type="entry name" value="APURINIC-APYRIMIDINIC ENDONUCLEASE"/>
    <property type="match status" value="1"/>
</dbReference>
<feature type="binding site" evidence="7">
    <location>
        <position position="237"/>
    </location>
    <ligand>
        <name>Zn(2+)</name>
        <dbReference type="ChEBI" id="CHEBI:29105"/>
        <label>3</label>
    </ligand>
</feature>
<feature type="domain" description="Xylose isomerase-like TIM barrel" evidence="8">
    <location>
        <begin position="21"/>
        <end position="281"/>
    </location>
</feature>
<dbReference type="SUPFAM" id="SSF51658">
    <property type="entry name" value="Xylose isomerase-like"/>
    <property type="match status" value="1"/>
</dbReference>
<dbReference type="PROSITE" id="PS00730">
    <property type="entry name" value="AP_NUCLEASE_F2_2"/>
    <property type="match status" value="1"/>
</dbReference>
<accession>A0A484IGP4</accession>
<feature type="binding site" evidence="7">
    <location>
        <position position="267"/>
    </location>
    <ligand>
        <name>Zn(2+)</name>
        <dbReference type="ChEBI" id="CHEBI:29105"/>
        <label>2</label>
    </ligand>
</feature>
<keyword evidence="3 7" id="KW-0227">DNA damage</keyword>
<dbReference type="GO" id="GO:0008270">
    <property type="term" value="F:zinc ion binding"/>
    <property type="evidence" value="ECO:0007669"/>
    <property type="project" value="UniProtKB-UniRule"/>
</dbReference>
<dbReference type="EC" id="3.1.21.2" evidence="7"/>
<keyword evidence="4 7" id="KW-0378">Hydrolase</keyword>
<evidence type="ECO:0000313" key="9">
    <source>
        <dbReference type="EMBL" id="VFJ15192.1"/>
    </source>
</evidence>
<evidence type="ECO:0000256" key="2">
    <source>
        <dbReference type="ARBA" id="ARBA00022723"/>
    </source>
</evidence>
<dbReference type="PROSITE" id="PS00731">
    <property type="entry name" value="AP_NUCLEASE_F2_3"/>
    <property type="match status" value="1"/>
</dbReference>
<gene>
    <name evidence="7 9" type="primary">nfo</name>
    <name evidence="9" type="ORF">NFRAN_2869</name>
</gene>
<reference evidence="9 10" key="1">
    <citation type="submission" date="2019-02" db="EMBL/GenBank/DDBJ databases">
        <authorList>
            <person name="Lehtovirta-Morley E L."/>
        </authorList>
    </citation>
    <scope>NUCLEOTIDE SEQUENCE [LARGE SCALE GENOMIC DNA]</scope>
    <source>
        <strain evidence="9">NFRAN1</strain>
    </source>
</reference>
<comment type="catalytic activity">
    <reaction evidence="7">
        <text>Endonucleolytic cleavage to 5'-phosphooligonucleotide end-products.</text>
        <dbReference type="EC" id="3.1.21.2"/>
    </reaction>
</comment>
<dbReference type="PANTHER" id="PTHR21445">
    <property type="entry name" value="ENDONUCLEASE IV ENDODEOXYRIBONUCLEASE IV"/>
    <property type="match status" value="1"/>
</dbReference>
<dbReference type="InterPro" id="IPR036237">
    <property type="entry name" value="Xyl_isomerase-like_sf"/>
</dbReference>
<feature type="binding site" evidence="7">
    <location>
        <position position="222"/>
    </location>
    <ligand>
        <name>Zn(2+)</name>
        <dbReference type="ChEBI" id="CHEBI:29105"/>
        <label>2</label>
    </ligand>
</feature>
<evidence type="ECO:0000256" key="1">
    <source>
        <dbReference type="ARBA" id="ARBA00005340"/>
    </source>
</evidence>
<feature type="binding site" evidence="7">
    <location>
        <position position="152"/>
    </location>
    <ligand>
        <name>Zn(2+)</name>
        <dbReference type="ChEBI" id="CHEBI:29105"/>
        <label>1</label>
    </ligand>
</feature>
<dbReference type="GO" id="GO:0008081">
    <property type="term" value="F:phosphoric diester hydrolase activity"/>
    <property type="evidence" value="ECO:0007669"/>
    <property type="project" value="TreeGrafter"/>
</dbReference>
<feature type="binding site" evidence="7">
    <location>
        <position position="70"/>
    </location>
    <ligand>
        <name>Zn(2+)</name>
        <dbReference type="ChEBI" id="CHEBI:29105"/>
        <label>1</label>
    </ligand>
</feature>
<feature type="binding site" evidence="7">
    <location>
        <position position="188"/>
    </location>
    <ligand>
        <name>Zn(2+)</name>
        <dbReference type="ChEBI" id="CHEBI:29105"/>
        <label>3</label>
    </ligand>
</feature>
<feature type="binding site" evidence="7">
    <location>
        <position position="235"/>
    </location>
    <ligand>
        <name>Zn(2+)</name>
        <dbReference type="ChEBI" id="CHEBI:29105"/>
        <label>3</label>
    </ligand>
</feature>
<comment type="cofactor">
    <cofactor evidence="7">
        <name>Zn(2+)</name>
        <dbReference type="ChEBI" id="CHEBI:29105"/>
    </cofactor>
    <text evidence="7">Binds 3 Zn(2+) ions.</text>
</comment>
<dbReference type="HAMAP" id="MF_00152">
    <property type="entry name" value="Nfo"/>
    <property type="match status" value="1"/>
</dbReference>
<keyword evidence="7 9" id="KW-0255">Endonuclease</keyword>
<dbReference type="GO" id="GO:0006284">
    <property type="term" value="P:base-excision repair"/>
    <property type="evidence" value="ECO:0007669"/>
    <property type="project" value="TreeGrafter"/>
</dbReference>
<feature type="binding site" evidence="7">
    <location>
        <position position="185"/>
    </location>
    <ligand>
        <name>Zn(2+)</name>
        <dbReference type="ChEBI" id="CHEBI:29105"/>
        <label>2</label>
    </ligand>
</feature>
<name>A0A484IGP4_9ARCH</name>
<dbReference type="InterPro" id="IPR013022">
    <property type="entry name" value="Xyl_isomerase-like_TIM-brl"/>
</dbReference>
<proteinExistence type="inferred from homology"/>
<dbReference type="Proteomes" id="UP000294299">
    <property type="component" value="Chromosome NFRAN"/>
</dbReference>
<evidence type="ECO:0000256" key="6">
    <source>
        <dbReference type="ARBA" id="ARBA00023204"/>
    </source>
</evidence>
<evidence type="ECO:0000256" key="3">
    <source>
        <dbReference type="ARBA" id="ARBA00022763"/>
    </source>
</evidence>
<keyword evidence="5 7" id="KW-0862">Zinc</keyword>
<dbReference type="SMART" id="SM00518">
    <property type="entry name" value="AP2Ec"/>
    <property type="match status" value="1"/>
</dbReference>
<dbReference type="Pfam" id="PF01261">
    <property type="entry name" value="AP_endonuc_2"/>
    <property type="match status" value="1"/>
</dbReference>
<dbReference type="EMBL" id="LR216287">
    <property type="protein sequence ID" value="VFJ15192.1"/>
    <property type="molecule type" value="Genomic_DNA"/>
</dbReference>
<protein>
    <recommendedName>
        <fullName evidence="7">Probable endonuclease 4</fullName>
        <ecNumber evidence="7">3.1.21.2</ecNumber>
    </recommendedName>
    <alternativeName>
        <fullName evidence="7">Endodeoxyribonuclease IV</fullName>
    </alternativeName>
    <alternativeName>
        <fullName evidence="7">Endonuclease IV</fullName>
    </alternativeName>
</protein>
<feature type="binding site" evidence="7">
    <location>
        <position position="110"/>
    </location>
    <ligand>
        <name>Zn(2+)</name>
        <dbReference type="ChEBI" id="CHEBI:29105"/>
        <label>1</label>
    </ligand>
</feature>
<dbReference type="PROSITE" id="PS51432">
    <property type="entry name" value="AP_NUCLEASE_F2_4"/>
    <property type="match status" value="1"/>
</dbReference>
<dbReference type="CDD" id="cd00019">
    <property type="entry name" value="AP2Ec"/>
    <property type="match status" value="1"/>
</dbReference>
<keyword evidence="2 7" id="KW-0479">Metal-binding</keyword>
<evidence type="ECO:0000259" key="8">
    <source>
        <dbReference type="Pfam" id="PF01261"/>
    </source>
</evidence>
<dbReference type="InterPro" id="IPR018246">
    <property type="entry name" value="AP_endonuc_F2_Zn_BS"/>
</dbReference>
<comment type="similarity">
    <text evidence="1 7">Belongs to the AP endonuclease 2 family.</text>
</comment>
<dbReference type="FunFam" id="3.20.20.150:FF:000001">
    <property type="entry name" value="Probable endonuclease 4"/>
    <property type="match status" value="1"/>
</dbReference>
<dbReference type="InterPro" id="IPR001719">
    <property type="entry name" value="AP_endonuc_2"/>
</dbReference>
<comment type="function">
    <text evidence="7">Endonuclease IV plays a role in DNA repair. It cleaves phosphodiester bonds at apurinic or apyrimidinic (AP) sites, generating a 3'-hydroxyl group and a 5'-terminal sugar phosphate.</text>
</comment>
<organism evidence="9 10">
    <name type="scientific">Candidatus Nitrosocosmicus franklandianus</name>
    <dbReference type="NCBI Taxonomy" id="1798806"/>
    <lineage>
        <taxon>Archaea</taxon>
        <taxon>Nitrososphaerota</taxon>
        <taxon>Nitrososphaeria</taxon>
        <taxon>Nitrososphaerales</taxon>
        <taxon>Nitrososphaeraceae</taxon>
        <taxon>Candidatus Nitrosocosmicus</taxon>
    </lineage>
</organism>
<dbReference type="OrthoDB" id="33250at2157"/>
<dbReference type="GO" id="GO:0008833">
    <property type="term" value="F:deoxyribonuclease IV (phage-T4-induced) activity"/>
    <property type="evidence" value="ECO:0007669"/>
    <property type="project" value="UniProtKB-UniRule"/>
</dbReference>
<dbReference type="NCBIfam" id="TIGR00587">
    <property type="entry name" value="nfo"/>
    <property type="match status" value="1"/>
</dbReference>
<keyword evidence="6 7" id="KW-0234">DNA repair</keyword>
<evidence type="ECO:0000256" key="4">
    <source>
        <dbReference type="ARBA" id="ARBA00022801"/>
    </source>
</evidence>
<dbReference type="Gene3D" id="3.20.20.150">
    <property type="entry name" value="Divalent-metal-dependent TIM barrel enzymes"/>
    <property type="match status" value="1"/>
</dbReference>
<dbReference type="GO" id="GO:0003677">
    <property type="term" value="F:DNA binding"/>
    <property type="evidence" value="ECO:0007669"/>
    <property type="project" value="InterPro"/>
</dbReference>
<evidence type="ECO:0000313" key="10">
    <source>
        <dbReference type="Proteomes" id="UP000294299"/>
    </source>
</evidence>
<dbReference type="KEGG" id="nfn:NFRAN_2869"/>
<feature type="binding site" evidence="7">
    <location>
        <position position="152"/>
    </location>
    <ligand>
        <name>Zn(2+)</name>
        <dbReference type="ChEBI" id="CHEBI:29105"/>
        <label>2</label>
    </ligand>
</feature>
<evidence type="ECO:0000256" key="7">
    <source>
        <dbReference type="HAMAP-Rule" id="MF_00152"/>
    </source>
</evidence>
<keyword evidence="7" id="KW-0540">Nuclease</keyword>
<evidence type="ECO:0000256" key="5">
    <source>
        <dbReference type="ARBA" id="ARBA00022833"/>
    </source>
</evidence>
<sequence>MSLRVGVHVSIGGGIQNSITNATNIGCTSFQIFSRNPRQWKAKHLETEAITLFKENLIQSPIDSKAVFVHMPYLPNLSAPTSELYEKSILTLTDEISRCNLLEIPYLVIHLGSHLGKGEQNGISQLIQACKKSFQNYENNGFSKNNVKLLLENSAGQKNSIGSKVEELQKILDQLGTSEYGICLDTCHLFAAGYDLSTEKGIYELLDLFDDCIGIQHLKLIHLNDSKGELGSGLDRHYHIGMGKIGENGFKTLINAKKLKNLPFIMETPIDSIRGDKENLDYVKQLRD</sequence>
<dbReference type="AlphaFoldDB" id="A0A484IGP4"/>
<dbReference type="GO" id="GO:0003906">
    <property type="term" value="F:DNA-(apurinic or apyrimidinic site) endonuclease activity"/>
    <property type="evidence" value="ECO:0007669"/>
    <property type="project" value="TreeGrafter"/>
</dbReference>
<keyword evidence="10" id="KW-1185">Reference proteome</keyword>